<proteinExistence type="predicted"/>
<reference evidence="1 2" key="1">
    <citation type="submission" date="2017-05" db="EMBL/GenBank/DDBJ databases">
        <title>The Genome Sequence of Tsuchiyaea wingfieldii DSM 27421.</title>
        <authorList>
            <person name="Cuomo C."/>
            <person name="Passer A."/>
            <person name="Billmyre B."/>
            <person name="Heitman J."/>
        </authorList>
    </citation>
    <scope>NUCLEOTIDE SEQUENCE [LARGE SCALE GENOMIC DNA]</scope>
    <source>
        <strain evidence="1 2">DSM 27421</strain>
    </source>
</reference>
<gene>
    <name evidence="1" type="ORF">B9479_003498</name>
</gene>
<accession>A0A5D3B112</accession>
<keyword evidence="2" id="KW-1185">Reference proteome</keyword>
<name>A0A5D3B112_9TREE</name>
<dbReference type="Proteomes" id="UP000322245">
    <property type="component" value="Unassembled WGS sequence"/>
</dbReference>
<evidence type="ECO:0000313" key="2">
    <source>
        <dbReference type="Proteomes" id="UP000322245"/>
    </source>
</evidence>
<evidence type="ECO:0000313" key="1">
    <source>
        <dbReference type="EMBL" id="TYJ55846.1"/>
    </source>
</evidence>
<comment type="caution">
    <text evidence="1">The sequence shown here is derived from an EMBL/GenBank/DDBJ whole genome shotgun (WGS) entry which is preliminary data.</text>
</comment>
<dbReference type="AlphaFoldDB" id="A0A5D3B112"/>
<dbReference type="EMBL" id="NIDF01000033">
    <property type="protein sequence ID" value="TYJ55846.1"/>
    <property type="molecule type" value="Genomic_DNA"/>
</dbReference>
<organism evidence="1 2">
    <name type="scientific">Cryptococcus floricola</name>
    <dbReference type="NCBI Taxonomy" id="2591691"/>
    <lineage>
        <taxon>Eukaryota</taxon>
        <taxon>Fungi</taxon>
        <taxon>Dikarya</taxon>
        <taxon>Basidiomycota</taxon>
        <taxon>Agaricomycotina</taxon>
        <taxon>Tremellomycetes</taxon>
        <taxon>Tremellales</taxon>
        <taxon>Cryptococcaceae</taxon>
        <taxon>Cryptococcus</taxon>
    </lineage>
</organism>
<protein>
    <submittedName>
        <fullName evidence="1">Uncharacterized protein</fullName>
    </submittedName>
</protein>
<sequence length="215" mass="24009">MPDHIATTEPHSFMAHSNAETSASSYATHRNNFDKSMRQLDTLKFTRGEGPDQRKLLQLLERQVGLVGAKQYMNAKFGSGTLQYVAGLYTMMAASIAEEISVGIKRYGYIPTAKHQLLYSVIDEGDIVINTFSRLNIRKLSPKGLNTKWKTEDVYDPLVHLVTRLTTLMVNWGVPITAPQEASSTWIPRLSSRWELDLANATKKNSSSSEGCTVQ</sequence>